<comment type="caution">
    <text evidence="2">The sequence shown here is derived from an EMBL/GenBank/DDBJ whole genome shotgun (WGS) entry which is preliminary data.</text>
</comment>
<keyword evidence="3" id="KW-1185">Reference proteome</keyword>
<dbReference type="Pfam" id="PF18014">
    <property type="entry name" value="Acetyltransf_18"/>
    <property type="match status" value="1"/>
</dbReference>
<evidence type="ECO:0000313" key="3">
    <source>
        <dbReference type="Proteomes" id="UP001314635"/>
    </source>
</evidence>
<feature type="domain" description="N-acetyltransferase" evidence="1">
    <location>
        <begin position="12"/>
        <end position="144"/>
    </location>
</feature>
<dbReference type="SUPFAM" id="SSF55729">
    <property type="entry name" value="Acyl-CoA N-acyltransferases (Nat)"/>
    <property type="match status" value="1"/>
</dbReference>
<dbReference type="Proteomes" id="UP001314635">
    <property type="component" value="Unassembled WGS sequence"/>
</dbReference>
<organism evidence="2 3">
    <name type="scientific">Bradyrhizobium denitrificans</name>
    <dbReference type="NCBI Taxonomy" id="2734912"/>
    <lineage>
        <taxon>Bacteria</taxon>
        <taxon>Pseudomonadati</taxon>
        <taxon>Pseudomonadota</taxon>
        <taxon>Alphaproteobacteria</taxon>
        <taxon>Hyphomicrobiales</taxon>
        <taxon>Nitrobacteraceae</taxon>
        <taxon>Bradyrhizobium</taxon>
    </lineage>
</organism>
<dbReference type="Gene3D" id="3.40.630.30">
    <property type="match status" value="1"/>
</dbReference>
<dbReference type="Pfam" id="PF00583">
    <property type="entry name" value="Acetyltransf_1"/>
    <property type="match status" value="1"/>
</dbReference>
<protein>
    <submittedName>
        <fullName evidence="2">GNAT family N-acetyltransferase</fullName>
    </submittedName>
</protein>
<dbReference type="PROSITE" id="PS51186">
    <property type="entry name" value="GNAT"/>
    <property type="match status" value="1"/>
</dbReference>
<name>A0ABS5G7Q9_9BRAD</name>
<evidence type="ECO:0000259" key="1">
    <source>
        <dbReference type="PROSITE" id="PS51186"/>
    </source>
</evidence>
<dbReference type="InterPro" id="IPR052729">
    <property type="entry name" value="Acyl/Acetyltrans_Enzymes"/>
</dbReference>
<gene>
    <name evidence="2" type="ORF">JQ619_15540</name>
</gene>
<proteinExistence type="predicted"/>
<accession>A0ABS5G7Q9</accession>
<dbReference type="InterPro" id="IPR016181">
    <property type="entry name" value="Acyl_CoA_acyltransferase"/>
</dbReference>
<dbReference type="InterPro" id="IPR000182">
    <property type="entry name" value="GNAT_dom"/>
</dbReference>
<dbReference type="Gene3D" id="3.40.630.90">
    <property type="match status" value="1"/>
</dbReference>
<reference evidence="3" key="1">
    <citation type="journal article" date="2021" name="ISME J.">
        <title>Evolutionary origin and ecological implication of a unique nif island in free-living Bradyrhizobium lineages.</title>
        <authorList>
            <person name="Tao J."/>
        </authorList>
    </citation>
    <scope>NUCLEOTIDE SEQUENCE [LARGE SCALE GENOMIC DNA]</scope>
    <source>
        <strain evidence="3">SZCCT0094</strain>
    </source>
</reference>
<dbReference type="PANTHER" id="PTHR47237">
    <property type="entry name" value="SLL0310 PROTEIN"/>
    <property type="match status" value="1"/>
</dbReference>
<dbReference type="InterPro" id="IPR041496">
    <property type="entry name" value="YitH/HolE_GNAT"/>
</dbReference>
<evidence type="ECO:0000313" key="2">
    <source>
        <dbReference type="EMBL" id="MBR1137186.1"/>
    </source>
</evidence>
<sequence length="290" mass="30906">MRASHTRATDGLTIRPMHADEIPLAVDWAAAEGWNPGLSDAACFAVVDPDGFFVAERDGVPVATVSCVNYDDRFAFLGFYIVRPELRGRGYGLRLWQAAMAHAGSRVVGLDGVVVQQDNYRTSGFSYAHANIRYGGRPAALPPPGGSSRIVALSDVPLTDIEASDATVFPAPRRAFLRAWIDAPGHVGRALIRDGALAAWGVIRPCRAGSKIGPLVAERREDAETMVAALLSAAGDSEVFLDVPAINPAALALAESLGLKPVFETARMYAGPIPPLRIERVFGITTFELG</sequence>
<dbReference type="EMBL" id="JAFCLK010000013">
    <property type="protein sequence ID" value="MBR1137186.1"/>
    <property type="molecule type" value="Genomic_DNA"/>
</dbReference>
<dbReference type="RefSeq" id="WP_172240036.1">
    <property type="nucleotide sequence ID" value="NZ_JABFDP010000024.1"/>
</dbReference>
<dbReference type="CDD" id="cd04301">
    <property type="entry name" value="NAT_SF"/>
    <property type="match status" value="1"/>
</dbReference>
<dbReference type="PANTHER" id="PTHR47237:SF1">
    <property type="entry name" value="SLL0310 PROTEIN"/>
    <property type="match status" value="1"/>
</dbReference>